<reference evidence="1" key="1">
    <citation type="submission" date="2025-08" db="UniProtKB">
        <authorList>
            <consortium name="Ensembl"/>
        </authorList>
    </citation>
    <scope>IDENTIFICATION</scope>
</reference>
<sequence>MAQPLCACIPHLSNGDNSTALPCRGMLRHYDNGNCISSKIGRWFTELGPRRVFSIFPHRSCFLDLSSFLLVFSGLSPICSHPSCNVVPRTGQ</sequence>
<accession>A0A8C0J6R3</accession>
<protein>
    <submittedName>
        <fullName evidence="1">Uncharacterized protein</fullName>
    </submittedName>
</protein>
<keyword evidence="2" id="KW-1185">Reference proteome</keyword>
<dbReference type="AlphaFoldDB" id="A0A8C0J6R3"/>
<dbReference type="Proteomes" id="UP000694404">
    <property type="component" value="Unplaced"/>
</dbReference>
<name>A0A8C0J6R3_CHEAB</name>
<proteinExistence type="predicted"/>
<evidence type="ECO:0000313" key="1">
    <source>
        <dbReference type="Ensembl" id="ENSCABP00000027157.1"/>
    </source>
</evidence>
<organism evidence="1 2">
    <name type="scientific">Chelonoidis abingdonii</name>
    <name type="common">Abingdon island giant tortoise</name>
    <name type="synonym">Testudo abingdonii</name>
    <dbReference type="NCBI Taxonomy" id="106734"/>
    <lineage>
        <taxon>Eukaryota</taxon>
        <taxon>Metazoa</taxon>
        <taxon>Chordata</taxon>
        <taxon>Craniata</taxon>
        <taxon>Vertebrata</taxon>
        <taxon>Euteleostomi</taxon>
        <taxon>Archelosauria</taxon>
        <taxon>Testudinata</taxon>
        <taxon>Testudines</taxon>
        <taxon>Cryptodira</taxon>
        <taxon>Durocryptodira</taxon>
        <taxon>Testudinoidea</taxon>
        <taxon>Testudinidae</taxon>
        <taxon>Chelonoidis</taxon>
    </lineage>
</organism>
<evidence type="ECO:0000313" key="2">
    <source>
        <dbReference type="Proteomes" id="UP000694404"/>
    </source>
</evidence>
<reference evidence="1" key="2">
    <citation type="submission" date="2025-09" db="UniProtKB">
        <authorList>
            <consortium name="Ensembl"/>
        </authorList>
    </citation>
    <scope>IDENTIFICATION</scope>
</reference>
<dbReference type="Ensembl" id="ENSCABT00000029736.1">
    <property type="protein sequence ID" value="ENSCABP00000027157.1"/>
    <property type="gene ID" value="ENSCABG00000019930.1"/>
</dbReference>